<keyword evidence="4 8" id="KW-0812">Transmembrane</keyword>
<comment type="subcellular location">
    <subcellularLocation>
        <location evidence="1">Membrane</location>
    </subcellularLocation>
</comment>
<evidence type="ECO:0000313" key="11">
    <source>
        <dbReference type="Proteomes" id="UP000175744"/>
    </source>
</evidence>
<dbReference type="AlphaFoldDB" id="A0A1E8F1Z2"/>
<keyword evidence="7" id="KW-0131">Cell cycle</keyword>
<evidence type="ECO:0000256" key="6">
    <source>
        <dbReference type="ARBA" id="ARBA00023136"/>
    </source>
</evidence>
<dbReference type="InterPro" id="IPR050487">
    <property type="entry name" value="FtsQ_DivIB"/>
</dbReference>
<keyword evidence="5 8" id="KW-1133">Transmembrane helix</keyword>
<dbReference type="InterPro" id="IPR013685">
    <property type="entry name" value="POTRA_FtsQ_type"/>
</dbReference>
<organism evidence="10 11">
    <name type="scientific">Clostridium acetireducens DSM 10703</name>
    <dbReference type="NCBI Taxonomy" id="1121290"/>
    <lineage>
        <taxon>Bacteria</taxon>
        <taxon>Bacillati</taxon>
        <taxon>Bacillota</taxon>
        <taxon>Clostridia</taxon>
        <taxon>Eubacteriales</taxon>
        <taxon>Clostridiaceae</taxon>
        <taxon>Clostridium</taxon>
    </lineage>
</organism>
<feature type="transmembrane region" description="Helical" evidence="8">
    <location>
        <begin position="25"/>
        <end position="46"/>
    </location>
</feature>
<dbReference type="EMBL" id="LZFO01000002">
    <property type="protein sequence ID" value="OFI07552.1"/>
    <property type="molecule type" value="Genomic_DNA"/>
</dbReference>
<feature type="domain" description="POTRA" evidence="9">
    <location>
        <begin position="46"/>
        <end position="114"/>
    </location>
</feature>
<dbReference type="Proteomes" id="UP000175744">
    <property type="component" value="Unassembled WGS sequence"/>
</dbReference>
<dbReference type="Pfam" id="PF03799">
    <property type="entry name" value="FtsQ_DivIB_C"/>
    <property type="match status" value="1"/>
</dbReference>
<dbReference type="PANTHER" id="PTHR37820:SF1">
    <property type="entry name" value="CELL DIVISION PROTEIN FTSQ"/>
    <property type="match status" value="1"/>
</dbReference>
<accession>A0A1E8F1Z2</accession>
<evidence type="ECO:0000259" key="9">
    <source>
        <dbReference type="PROSITE" id="PS51779"/>
    </source>
</evidence>
<dbReference type="Gene3D" id="3.10.20.310">
    <property type="entry name" value="membrane protein fhac"/>
    <property type="match status" value="1"/>
</dbReference>
<dbReference type="GO" id="GO:0005886">
    <property type="term" value="C:plasma membrane"/>
    <property type="evidence" value="ECO:0007669"/>
    <property type="project" value="TreeGrafter"/>
</dbReference>
<evidence type="ECO:0000256" key="7">
    <source>
        <dbReference type="ARBA" id="ARBA00023306"/>
    </source>
</evidence>
<dbReference type="STRING" id="1121290.CLAOCE_01560"/>
<keyword evidence="6 8" id="KW-0472">Membrane</keyword>
<reference evidence="10 11" key="1">
    <citation type="submission" date="2016-06" db="EMBL/GenBank/DDBJ databases">
        <title>Genome sequence of Clostridium acetireducens DSM 10703.</title>
        <authorList>
            <person name="Poehlein A."/>
            <person name="Fluechter S."/>
            <person name="Duerre P."/>
            <person name="Daniel R."/>
        </authorList>
    </citation>
    <scope>NUCLEOTIDE SEQUENCE [LARGE SCALE GENOMIC DNA]</scope>
    <source>
        <strain evidence="10 11">DSM 10703</strain>
    </source>
</reference>
<evidence type="ECO:0000256" key="3">
    <source>
        <dbReference type="ARBA" id="ARBA00022618"/>
    </source>
</evidence>
<dbReference type="PROSITE" id="PS51779">
    <property type="entry name" value="POTRA"/>
    <property type="match status" value="1"/>
</dbReference>
<keyword evidence="11" id="KW-1185">Reference proteome</keyword>
<dbReference type="PANTHER" id="PTHR37820">
    <property type="entry name" value="CELL DIVISION PROTEIN DIVIB"/>
    <property type="match status" value="1"/>
</dbReference>
<name>A0A1E8F1Z2_9CLOT</name>
<evidence type="ECO:0000256" key="4">
    <source>
        <dbReference type="ARBA" id="ARBA00022692"/>
    </source>
</evidence>
<proteinExistence type="predicted"/>
<evidence type="ECO:0000256" key="8">
    <source>
        <dbReference type="SAM" id="Phobius"/>
    </source>
</evidence>
<dbReference type="InterPro" id="IPR005548">
    <property type="entry name" value="Cell_div_FtsQ/DivIB_C"/>
</dbReference>
<keyword evidence="3 10" id="KW-0132">Cell division</keyword>
<dbReference type="GO" id="GO:0051301">
    <property type="term" value="P:cell division"/>
    <property type="evidence" value="ECO:0007669"/>
    <property type="project" value="UniProtKB-KW"/>
</dbReference>
<comment type="caution">
    <text evidence="10">The sequence shown here is derived from an EMBL/GenBank/DDBJ whole genome shotgun (WGS) entry which is preliminary data.</text>
</comment>
<dbReference type="InterPro" id="IPR034746">
    <property type="entry name" value="POTRA"/>
</dbReference>
<evidence type="ECO:0000313" key="10">
    <source>
        <dbReference type="EMBL" id="OFI07552.1"/>
    </source>
</evidence>
<sequence length="256" mass="29955">MFFRLPDTDNEYIIKRRKKILYKQYFCLFVVLVSTLAILCLKHPIFNIKNIEVFNNKNIQKQEIVKSSQIYIGNNIFYVNTSNVERDILRNPYILNVNIKRKIPNKICIYVTERQVKFYNKKNKDYIIVDKQGIALQKKSNIKHMNLLMLEGLDFNKAEVGKTIPCDDKRKYEVISKISNLVDKNISNIEFSLVDIKDLLDIKIYSGNMCIKIGTSNDLEKKLNRAINVLKKDEVKGKKGYIDVSYDGNPVLFIEK</sequence>
<dbReference type="RefSeq" id="WP_070109133.1">
    <property type="nucleotide sequence ID" value="NZ_LZFO01000002.1"/>
</dbReference>
<keyword evidence="2" id="KW-1003">Cell membrane</keyword>
<evidence type="ECO:0000256" key="5">
    <source>
        <dbReference type="ARBA" id="ARBA00022989"/>
    </source>
</evidence>
<evidence type="ECO:0000256" key="1">
    <source>
        <dbReference type="ARBA" id="ARBA00004370"/>
    </source>
</evidence>
<dbReference type="Pfam" id="PF08478">
    <property type="entry name" value="POTRA_1"/>
    <property type="match status" value="1"/>
</dbReference>
<protein>
    <submittedName>
        <fullName evidence="10">Cell division protein DivIB</fullName>
    </submittedName>
</protein>
<gene>
    <name evidence="10" type="primary">divIB</name>
    <name evidence="10" type="ORF">CLOACE_01560</name>
</gene>
<evidence type="ECO:0000256" key="2">
    <source>
        <dbReference type="ARBA" id="ARBA00022475"/>
    </source>
</evidence>